<feature type="compositionally biased region" description="Pro residues" evidence="1">
    <location>
        <begin position="141"/>
        <end position="154"/>
    </location>
</feature>
<reference evidence="2" key="1">
    <citation type="submission" date="2015-11" db="EMBL/GenBank/DDBJ databases">
        <title>De novo transcriptome assembly of four potential Pierce s Disease insect vectors from Arizona vineyards.</title>
        <authorList>
            <person name="Tassone E.E."/>
        </authorList>
    </citation>
    <scope>NUCLEOTIDE SEQUENCE</scope>
</reference>
<evidence type="ECO:0000256" key="1">
    <source>
        <dbReference type="SAM" id="MobiDB-lite"/>
    </source>
</evidence>
<gene>
    <name evidence="2" type="ORF">g.27004</name>
</gene>
<protein>
    <submittedName>
        <fullName evidence="2">Uncharacterized protein</fullName>
    </submittedName>
</protein>
<evidence type="ECO:0000313" key="2">
    <source>
        <dbReference type="EMBL" id="JAS53394.1"/>
    </source>
</evidence>
<feature type="region of interest" description="Disordered" evidence="1">
    <location>
        <begin position="67"/>
        <end position="88"/>
    </location>
</feature>
<feature type="non-terminal residue" evidence="2">
    <location>
        <position position="180"/>
    </location>
</feature>
<feature type="compositionally biased region" description="Pro residues" evidence="1">
    <location>
        <begin position="75"/>
        <end position="88"/>
    </location>
</feature>
<dbReference type="EMBL" id="GECZ01016375">
    <property type="protein sequence ID" value="JAS53394.1"/>
    <property type="molecule type" value="Transcribed_RNA"/>
</dbReference>
<feature type="region of interest" description="Disordered" evidence="1">
    <location>
        <begin position="133"/>
        <end position="154"/>
    </location>
</feature>
<organism evidence="2">
    <name type="scientific">Cuerna arida</name>
    <dbReference type="NCBI Taxonomy" id="1464854"/>
    <lineage>
        <taxon>Eukaryota</taxon>
        <taxon>Metazoa</taxon>
        <taxon>Ecdysozoa</taxon>
        <taxon>Arthropoda</taxon>
        <taxon>Hexapoda</taxon>
        <taxon>Insecta</taxon>
        <taxon>Pterygota</taxon>
        <taxon>Neoptera</taxon>
        <taxon>Paraneoptera</taxon>
        <taxon>Hemiptera</taxon>
        <taxon>Auchenorrhyncha</taxon>
        <taxon>Membracoidea</taxon>
        <taxon>Cicadellidae</taxon>
        <taxon>Cicadellinae</taxon>
        <taxon>Proconiini</taxon>
        <taxon>Cuerna</taxon>
    </lineage>
</organism>
<feature type="non-terminal residue" evidence="2">
    <location>
        <position position="1"/>
    </location>
</feature>
<dbReference type="AlphaFoldDB" id="A0A1B6FT96"/>
<name>A0A1B6FT96_9HEMI</name>
<accession>A0A1B6FT96</accession>
<sequence>VFVSALGVTLGDPSIPTTTKASISIDMTCIGGEPSVSCSIRCGLNSWVPYCEGGHCLCRPPRQDGHNELHKEPVDPPSSTTPPSPAAPIPIDMTCIGGEPSVSCSIRCGLNSWVPYCEGVHCLCGPPRQDAHNELHKEPVDPPTSTTPPSPTAPIPIDMTCIGGEPSVSCSIRCSLASWV</sequence>
<proteinExistence type="predicted"/>